<evidence type="ECO:0000313" key="3">
    <source>
        <dbReference type="EMBL" id="SMP76801.1"/>
    </source>
</evidence>
<organism evidence="3 4">
    <name type="scientific">Noviherbaspirillum suwonense</name>
    <dbReference type="NCBI Taxonomy" id="1224511"/>
    <lineage>
        <taxon>Bacteria</taxon>
        <taxon>Pseudomonadati</taxon>
        <taxon>Pseudomonadota</taxon>
        <taxon>Betaproteobacteria</taxon>
        <taxon>Burkholderiales</taxon>
        <taxon>Oxalobacteraceae</taxon>
        <taxon>Noviherbaspirillum</taxon>
    </lineage>
</organism>
<dbReference type="Gene3D" id="3.10.310.10">
    <property type="entry name" value="Diaminopimelate Epimerase, Chain A, domain 1"/>
    <property type="match status" value="2"/>
</dbReference>
<dbReference type="RefSeq" id="WP_283444815.1">
    <property type="nucleotide sequence ID" value="NZ_FXUL01000025.1"/>
</dbReference>
<dbReference type="Proteomes" id="UP001158049">
    <property type="component" value="Unassembled WGS sequence"/>
</dbReference>
<dbReference type="NCBIfam" id="TIGR00654">
    <property type="entry name" value="PhzF_family"/>
    <property type="match status" value="1"/>
</dbReference>
<accession>A0ABY1QPF4</accession>
<keyword evidence="4" id="KW-1185">Reference proteome</keyword>
<dbReference type="PANTHER" id="PTHR13774">
    <property type="entry name" value="PHENAZINE BIOSYNTHESIS PROTEIN"/>
    <property type="match status" value="1"/>
</dbReference>
<protein>
    <submittedName>
        <fullName evidence="3">Phenazine biosynthesis protein PhzF family</fullName>
    </submittedName>
</protein>
<dbReference type="PANTHER" id="PTHR13774:SF39">
    <property type="entry name" value="BIOSYNTHESIS PROTEIN, PUTATIVE-RELATED"/>
    <property type="match status" value="1"/>
</dbReference>
<evidence type="ECO:0000256" key="1">
    <source>
        <dbReference type="ARBA" id="ARBA00008270"/>
    </source>
</evidence>
<evidence type="ECO:0000256" key="2">
    <source>
        <dbReference type="ARBA" id="ARBA00023235"/>
    </source>
</evidence>
<proteinExistence type="inferred from homology"/>
<evidence type="ECO:0000313" key="4">
    <source>
        <dbReference type="Proteomes" id="UP001158049"/>
    </source>
</evidence>
<reference evidence="3 4" key="1">
    <citation type="submission" date="2017-05" db="EMBL/GenBank/DDBJ databases">
        <authorList>
            <person name="Varghese N."/>
            <person name="Submissions S."/>
        </authorList>
    </citation>
    <scope>NUCLEOTIDE SEQUENCE [LARGE SCALE GENOMIC DNA]</scope>
    <source>
        <strain evidence="3 4">DSM 26001</strain>
    </source>
</reference>
<dbReference type="EMBL" id="FXUL01000025">
    <property type="protein sequence ID" value="SMP76801.1"/>
    <property type="molecule type" value="Genomic_DNA"/>
</dbReference>
<dbReference type="InterPro" id="IPR003719">
    <property type="entry name" value="Phenazine_PhzF-like"/>
</dbReference>
<dbReference type="Pfam" id="PF02567">
    <property type="entry name" value="PhzC-PhzF"/>
    <property type="match status" value="1"/>
</dbReference>
<dbReference type="PIRSF" id="PIRSF016184">
    <property type="entry name" value="PhzC_PhzF"/>
    <property type="match status" value="1"/>
</dbReference>
<name>A0ABY1QPF4_9BURK</name>
<comment type="caution">
    <text evidence="3">The sequence shown here is derived from an EMBL/GenBank/DDBJ whole genome shotgun (WGS) entry which is preliminary data.</text>
</comment>
<dbReference type="SUPFAM" id="SSF54506">
    <property type="entry name" value="Diaminopimelate epimerase-like"/>
    <property type="match status" value="1"/>
</dbReference>
<sequence length="315" mass="32882">MTPDLTGLPADPQVVRVFCAPTGEAGGNPAPIVLQAHGMSGEDMRRVAERFGHEAGFVLPGSGDDHDVGMRYFVPSHEMEMCGHATVGALWLLREQGGWDGSPIRIRTPSGVIAARFRDGLVQISQPGATLAILDEPQVLSIAAVLRVPPEAIVRPVINASTSRVKTLVRMRTIAELRSLQPRFNDMEKVCGDLGSTGLYPFAPVDAAALVFEARQFPKSSGYPEDAATGIAATALAFGLRSLGLASAGAELVTVRQGVSMGFPSEIRVQLPGVDDPAGACWLSGRVEHEAAASRTGSAALAGAAASGPDARLAQ</sequence>
<gene>
    <name evidence="3" type="ORF">SAMN06295970_12512</name>
</gene>
<comment type="similarity">
    <text evidence="1">Belongs to the PhzF family.</text>
</comment>
<keyword evidence="2" id="KW-0413">Isomerase</keyword>